<feature type="region of interest" description="Disordered" evidence="3">
    <location>
        <begin position="41"/>
        <end position="84"/>
    </location>
</feature>
<evidence type="ECO:0000256" key="2">
    <source>
        <dbReference type="ARBA" id="ARBA00023180"/>
    </source>
</evidence>
<evidence type="ECO:0000313" key="5">
    <source>
        <dbReference type="Proteomes" id="UP001159641"/>
    </source>
</evidence>
<comment type="caution">
    <text evidence="4">The sequence shown here is derived from an EMBL/GenBank/DDBJ whole genome shotgun (WGS) entry which is preliminary data.</text>
</comment>
<feature type="compositionally biased region" description="Basic and acidic residues" evidence="3">
    <location>
        <begin position="41"/>
        <end position="57"/>
    </location>
</feature>
<name>A0AB34I4F6_ESCRO</name>
<gene>
    <name evidence="4" type="ORF">J1605_016728</name>
</gene>
<evidence type="ECO:0000256" key="1">
    <source>
        <dbReference type="ARBA" id="ARBA00004127"/>
    </source>
</evidence>
<dbReference type="GO" id="GO:0051480">
    <property type="term" value="P:regulation of cytosolic calcium ion concentration"/>
    <property type="evidence" value="ECO:0007669"/>
    <property type="project" value="TreeGrafter"/>
</dbReference>
<evidence type="ECO:0008006" key="6">
    <source>
        <dbReference type="Google" id="ProtNLM"/>
    </source>
</evidence>
<dbReference type="PANTHER" id="PTHR32005">
    <property type="entry name" value="TRANSMEMBRANE PROTEIN 178B-RELATED"/>
    <property type="match status" value="1"/>
</dbReference>
<sequence length="182" mass="20325">MEPRALVTALSLGLSLCSLGLLVTAIFTDHWYETDPRRHKESCERSRAGADPPDQKNRLMPLSHLPLRDSPPLGRRLLPGGPGRADPESWRSLLGLGGLDAECGRPLFATYSGLWRKCYFLGIDRDIDTLILKVMFTVVMEFFSMGILLNGTQGGYPEKQQNRSLVMGLKNYGTHHQRDSLT</sequence>
<dbReference type="GO" id="GO:0045671">
    <property type="term" value="P:negative regulation of osteoclast differentiation"/>
    <property type="evidence" value="ECO:0007669"/>
    <property type="project" value="TreeGrafter"/>
</dbReference>
<evidence type="ECO:0000313" key="4">
    <source>
        <dbReference type="EMBL" id="KAJ8798449.1"/>
    </source>
</evidence>
<dbReference type="InterPro" id="IPR039625">
    <property type="entry name" value="T178A/B"/>
</dbReference>
<feature type="compositionally biased region" description="Low complexity" evidence="3">
    <location>
        <begin position="68"/>
        <end position="79"/>
    </location>
</feature>
<dbReference type="Gene3D" id="1.20.140.150">
    <property type="match status" value="1"/>
</dbReference>
<protein>
    <recommendedName>
        <fullName evidence="6">Transmembrane protein</fullName>
    </recommendedName>
</protein>
<dbReference type="Proteomes" id="UP001159641">
    <property type="component" value="Unassembled WGS sequence"/>
</dbReference>
<dbReference type="AlphaFoldDB" id="A0AB34I4F6"/>
<keyword evidence="2" id="KW-0325">Glycoprotein</keyword>
<dbReference type="EMBL" id="JAIQCJ010000056">
    <property type="protein sequence ID" value="KAJ8798449.1"/>
    <property type="molecule type" value="Genomic_DNA"/>
</dbReference>
<accession>A0AB34I4F6</accession>
<comment type="subcellular location">
    <subcellularLocation>
        <location evidence="1">Endomembrane system</location>
        <topology evidence="1">Multi-pass membrane protein</topology>
    </subcellularLocation>
</comment>
<organism evidence="4 5">
    <name type="scientific">Eschrichtius robustus</name>
    <name type="common">California gray whale</name>
    <name type="synonym">Eschrichtius gibbosus</name>
    <dbReference type="NCBI Taxonomy" id="9764"/>
    <lineage>
        <taxon>Eukaryota</taxon>
        <taxon>Metazoa</taxon>
        <taxon>Chordata</taxon>
        <taxon>Craniata</taxon>
        <taxon>Vertebrata</taxon>
        <taxon>Euteleostomi</taxon>
        <taxon>Mammalia</taxon>
        <taxon>Eutheria</taxon>
        <taxon>Laurasiatheria</taxon>
        <taxon>Artiodactyla</taxon>
        <taxon>Whippomorpha</taxon>
        <taxon>Cetacea</taxon>
        <taxon>Mysticeti</taxon>
        <taxon>Eschrichtiidae</taxon>
        <taxon>Eschrichtius</taxon>
    </lineage>
</organism>
<keyword evidence="5" id="KW-1185">Reference proteome</keyword>
<reference evidence="4 5" key="1">
    <citation type="submission" date="2022-11" db="EMBL/GenBank/DDBJ databases">
        <title>Whole genome sequence of Eschrichtius robustus ER-17-0199.</title>
        <authorList>
            <person name="Bruniche-Olsen A."/>
            <person name="Black A.N."/>
            <person name="Fields C.J."/>
            <person name="Walden K."/>
            <person name="Dewoody J.A."/>
        </authorList>
    </citation>
    <scope>NUCLEOTIDE SEQUENCE [LARGE SCALE GENOMIC DNA]</scope>
    <source>
        <strain evidence="4">ER-17-0199</strain>
        <tissue evidence="4">Blubber</tissue>
    </source>
</reference>
<dbReference type="PANTHER" id="PTHR32005:SF4">
    <property type="entry name" value="TRANSMEMBRANE PROTEIN 178A"/>
    <property type="match status" value="1"/>
</dbReference>
<evidence type="ECO:0000256" key="3">
    <source>
        <dbReference type="SAM" id="MobiDB-lite"/>
    </source>
</evidence>
<dbReference type="GO" id="GO:0005789">
    <property type="term" value="C:endoplasmic reticulum membrane"/>
    <property type="evidence" value="ECO:0007669"/>
    <property type="project" value="TreeGrafter"/>
</dbReference>
<proteinExistence type="predicted"/>